<keyword evidence="5" id="KW-0333">Golgi apparatus</keyword>
<evidence type="ECO:0000313" key="9">
    <source>
        <dbReference type="Proteomes" id="UP000470771"/>
    </source>
</evidence>
<evidence type="ECO:0000256" key="3">
    <source>
        <dbReference type="ARBA" id="ARBA00022692"/>
    </source>
</evidence>
<evidence type="ECO:0000256" key="5">
    <source>
        <dbReference type="ARBA" id="ARBA00023034"/>
    </source>
</evidence>
<dbReference type="Proteomes" id="UP000470771">
    <property type="component" value="Unassembled WGS sequence"/>
</dbReference>
<keyword evidence="9" id="KW-1185">Reference proteome</keyword>
<dbReference type="Pfam" id="PF03567">
    <property type="entry name" value="Sulfotransfer_2"/>
    <property type="match status" value="1"/>
</dbReference>
<dbReference type="InterPro" id="IPR027417">
    <property type="entry name" value="P-loop_NTPase"/>
</dbReference>
<keyword evidence="7" id="KW-0325">Glycoprotein</keyword>
<accession>A0A6N9NJV6</accession>
<dbReference type="RefSeq" id="WP_160633082.1">
    <property type="nucleotide sequence ID" value="NZ_WWNE01000006.1"/>
</dbReference>
<dbReference type="PANTHER" id="PTHR12137:SF54">
    <property type="entry name" value="CARBOHYDRATE SULFOTRANSFERASE"/>
    <property type="match status" value="1"/>
</dbReference>
<evidence type="ECO:0000256" key="4">
    <source>
        <dbReference type="ARBA" id="ARBA00022989"/>
    </source>
</evidence>
<keyword evidence="6" id="KW-0472">Membrane</keyword>
<dbReference type="EMBL" id="WWNE01000006">
    <property type="protein sequence ID" value="NBG66139.1"/>
    <property type="molecule type" value="Genomic_DNA"/>
</dbReference>
<dbReference type="PANTHER" id="PTHR12137">
    <property type="entry name" value="CARBOHYDRATE SULFOTRANSFERASE"/>
    <property type="match status" value="1"/>
</dbReference>
<comment type="caution">
    <text evidence="8">The sequence shown here is derived from an EMBL/GenBank/DDBJ whole genome shotgun (WGS) entry which is preliminary data.</text>
</comment>
<evidence type="ECO:0000256" key="6">
    <source>
        <dbReference type="ARBA" id="ARBA00023136"/>
    </source>
</evidence>
<reference evidence="8 9" key="1">
    <citation type="submission" date="2019-12" db="EMBL/GenBank/DDBJ databases">
        <authorList>
            <person name="Zhao J."/>
        </authorList>
    </citation>
    <scope>NUCLEOTIDE SEQUENCE [LARGE SCALE GENOMIC DNA]</scope>
    <source>
        <strain evidence="8 9">S-15</strain>
    </source>
</reference>
<dbReference type="GO" id="GO:0008146">
    <property type="term" value="F:sulfotransferase activity"/>
    <property type="evidence" value="ECO:0007669"/>
    <property type="project" value="InterPro"/>
</dbReference>
<gene>
    <name evidence="8" type="ORF">GQN54_08405</name>
</gene>
<protein>
    <submittedName>
        <fullName evidence="8">Sulfotransferase family 2 domain-containing protein</fullName>
    </submittedName>
</protein>
<dbReference type="SUPFAM" id="SSF52540">
    <property type="entry name" value="P-loop containing nucleoside triphosphate hydrolases"/>
    <property type="match status" value="1"/>
</dbReference>
<evidence type="ECO:0000256" key="2">
    <source>
        <dbReference type="ARBA" id="ARBA00022679"/>
    </source>
</evidence>
<organism evidence="8 9">
    <name type="scientific">Acidiluteibacter ferrifornacis</name>
    <dbReference type="NCBI Taxonomy" id="2692424"/>
    <lineage>
        <taxon>Bacteria</taxon>
        <taxon>Pseudomonadati</taxon>
        <taxon>Bacteroidota</taxon>
        <taxon>Flavobacteriia</taxon>
        <taxon>Flavobacteriales</taxon>
        <taxon>Cryomorphaceae</taxon>
        <taxon>Acidiluteibacter</taxon>
    </lineage>
</organism>
<evidence type="ECO:0000256" key="1">
    <source>
        <dbReference type="ARBA" id="ARBA00004323"/>
    </source>
</evidence>
<comment type="subcellular location">
    <subcellularLocation>
        <location evidence="1">Golgi apparatus membrane</location>
        <topology evidence="1">Single-pass type II membrane protein</topology>
    </subcellularLocation>
</comment>
<dbReference type="Gene3D" id="3.40.50.300">
    <property type="entry name" value="P-loop containing nucleotide triphosphate hydrolases"/>
    <property type="match status" value="1"/>
</dbReference>
<evidence type="ECO:0000313" key="8">
    <source>
        <dbReference type="EMBL" id="NBG66139.1"/>
    </source>
</evidence>
<dbReference type="GO" id="GO:0016020">
    <property type="term" value="C:membrane"/>
    <property type="evidence" value="ECO:0007669"/>
    <property type="project" value="InterPro"/>
</dbReference>
<evidence type="ECO:0000256" key="7">
    <source>
        <dbReference type="ARBA" id="ARBA00023180"/>
    </source>
</evidence>
<dbReference type="InterPro" id="IPR018011">
    <property type="entry name" value="Carb_sulfotrans_8-10"/>
</dbReference>
<dbReference type="AlphaFoldDB" id="A0A6N9NJV6"/>
<name>A0A6N9NJV6_9FLAO</name>
<keyword evidence="4" id="KW-1133">Transmembrane helix</keyword>
<proteinExistence type="predicted"/>
<dbReference type="GO" id="GO:0016051">
    <property type="term" value="P:carbohydrate biosynthetic process"/>
    <property type="evidence" value="ECO:0007669"/>
    <property type="project" value="InterPro"/>
</dbReference>
<dbReference type="InterPro" id="IPR005331">
    <property type="entry name" value="Sulfotransferase"/>
</dbReference>
<sequence length="232" mass="27361">MSTFEPPTGLNDNSTIVYIDQSFDIVIVSHKYKFIYVAIPKTATHAIRFALRRHLGSDDWEQVDLFHQSRLPYKEFQDITHGHITSSEAKRVLSEEVWDSYFKFTFVRNPFDRFISYAFFRHRSSEIFANNKLGIMKLLFKNPSLGDDILFKPQWNFVTNEFGENIVDFIGRFESLQSDFDAVCQKVGLPQIKLELHNSSEHNNYEHYLDEELIGLISSYYKEDLECFDYHL</sequence>
<keyword evidence="3" id="KW-0812">Transmembrane</keyword>
<keyword evidence="2 8" id="KW-0808">Transferase</keyword>